<protein>
    <submittedName>
        <fullName evidence="3">AAA-like domain-containing protein</fullName>
    </submittedName>
</protein>
<dbReference type="Pfam" id="PF14516">
    <property type="entry name" value="AAA_35"/>
    <property type="match status" value="1"/>
</dbReference>
<dbReference type="AlphaFoldDB" id="A0AAW9QX90"/>
<organism evidence="3 4">
    <name type="scientific">Pannus brasiliensis CCIBt3594</name>
    <dbReference type="NCBI Taxonomy" id="1427578"/>
    <lineage>
        <taxon>Bacteria</taxon>
        <taxon>Bacillati</taxon>
        <taxon>Cyanobacteriota</taxon>
        <taxon>Cyanophyceae</taxon>
        <taxon>Oscillatoriophycideae</taxon>
        <taxon>Chroococcales</taxon>
        <taxon>Microcystaceae</taxon>
        <taxon>Pannus</taxon>
    </lineage>
</organism>
<reference evidence="3 4" key="1">
    <citation type="submission" date="2024-01" db="EMBL/GenBank/DDBJ databases">
        <title>Genomic insights into the taxonomy and metabolism of the cyanobacterium Pannus brasiliensis CCIBt3594.</title>
        <authorList>
            <person name="Machado M."/>
            <person name="Botero N.B."/>
            <person name="Andreote A.P.D."/>
            <person name="Feitosa A.M.T."/>
            <person name="Popin R."/>
            <person name="Sivonen K."/>
            <person name="Fiore M.F."/>
        </authorList>
    </citation>
    <scope>NUCLEOTIDE SEQUENCE [LARGE SCALE GENOMIC DNA]</scope>
    <source>
        <strain evidence="3 4">CCIBt3594</strain>
    </source>
</reference>
<evidence type="ECO:0000313" key="4">
    <source>
        <dbReference type="Proteomes" id="UP001328733"/>
    </source>
</evidence>
<comment type="caution">
    <text evidence="3">The sequence shown here is derived from an EMBL/GenBank/DDBJ whole genome shotgun (WGS) entry which is preliminary data.</text>
</comment>
<dbReference type="EMBL" id="JBAFSM010000035">
    <property type="protein sequence ID" value="MEG3438796.1"/>
    <property type="molecule type" value="Genomic_DNA"/>
</dbReference>
<evidence type="ECO:0000313" key="3">
    <source>
        <dbReference type="EMBL" id="MEG3438796.1"/>
    </source>
</evidence>
<dbReference type="Pfam" id="PF26355">
    <property type="entry name" value="HTH_VMAP-M9"/>
    <property type="match status" value="1"/>
</dbReference>
<evidence type="ECO:0000256" key="1">
    <source>
        <dbReference type="SAM" id="MobiDB-lite"/>
    </source>
</evidence>
<feature type="domain" description="vWA-MoxR associated protein N-terminal HTH" evidence="2">
    <location>
        <begin position="24"/>
        <end position="106"/>
    </location>
</feature>
<dbReference type="SUPFAM" id="SSF52540">
    <property type="entry name" value="P-loop containing nucleoside triphosphate hydrolases"/>
    <property type="match status" value="1"/>
</dbReference>
<gene>
    <name evidence="3" type="ORF">V0288_16840</name>
</gene>
<dbReference type="InterPro" id="IPR058651">
    <property type="entry name" value="HTH_VMAP-M9"/>
</dbReference>
<evidence type="ECO:0000259" key="2">
    <source>
        <dbReference type="Pfam" id="PF26355"/>
    </source>
</evidence>
<accession>A0AAW9QX90</accession>
<proteinExistence type="predicted"/>
<dbReference type="Proteomes" id="UP001328733">
    <property type="component" value="Unassembled WGS sequence"/>
</dbReference>
<name>A0AAW9QX90_9CHRO</name>
<sequence>MNTEESIERASSWIYAMQSESVFTWEIARTIADRVVFQRYGEYLKDTELAVLEESWKGTTYEQMAENLYLSVNYLRGDVGPKLWSKLSKALGEEVTKNNFKAALRRAGESSGQPGPPDPPPAPPDDYPPYPGDPIPLESPYYIEREGVETIAYEAIGKPGALVRVKAPNLTGKTSLLLRILARGEAEDYRTAYINLRDVERSKLANLDMFLRWFCVTVGNRLGLKNRCPEMWDTDILGSNDNCTLYFEEYLLKALDCPLVLGIDNVDRVFPYSEVVEDFFGMLRSWHEKGKIRPSWKQLRLVLVHSTECYVPLDLNQSPFNAGIPIALGEFDRSRLRTLVSFYRLPWNEEAIDAVTAMVGTRPYLLALAFHAIGTGKITLERLLREAPTEVSIYSDHLRRQLEILQQAPELARAFYRVVASAEPIELSPMQTYKLHSMGLIQQEDNRVRPGCRLYREYFERVLALSFREGLAE</sequence>
<dbReference type="RefSeq" id="WP_332866279.1">
    <property type="nucleotide sequence ID" value="NZ_JBAFSM010000035.1"/>
</dbReference>
<keyword evidence="4" id="KW-1185">Reference proteome</keyword>
<dbReference type="InterPro" id="IPR027417">
    <property type="entry name" value="P-loop_NTPase"/>
</dbReference>
<feature type="region of interest" description="Disordered" evidence="1">
    <location>
        <begin position="106"/>
        <end position="133"/>
    </location>
</feature>
<feature type="compositionally biased region" description="Pro residues" evidence="1">
    <location>
        <begin position="114"/>
        <end position="133"/>
    </location>
</feature>